<dbReference type="Gene3D" id="3.40.50.1360">
    <property type="match status" value="1"/>
</dbReference>
<keyword evidence="2" id="KW-0238">DNA-binding</keyword>
<evidence type="ECO:0000313" key="6">
    <source>
        <dbReference type="Proteomes" id="UP000005286"/>
    </source>
</evidence>
<dbReference type="Pfam" id="PF08220">
    <property type="entry name" value="HTH_DeoR"/>
    <property type="match status" value="1"/>
</dbReference>
<sequence>MIFEERLDVILDTLNKEKKISNKDLIKKLEVSESTLRRDLDHLVEDGKIKRVHGGAVLNIEAEELSFDTNELTNPTSKREIAKKAASLVEDKMVIFLDGGSTCNLVIDYLRGKDIRVVTHGLMHMAKLMENNIPTTLLGGDIKVKTKVNLGLVTLDQLSNYSFDIAFLGANGYDKDYYYTADINEAILKKTAAKLSEKAYILADSSKENLIYHARICKIDECELIREDK</sequence>
<dbReference type="Pfam" id="PF00455">
    <property type="entry name" value="DeoRC"/>
    <property type="match status" value="1"/>
</dbReference>
<dbReference type="PANTHER" id="PTHR30363:SF56">
    <property type="entry name" value="TRANSCRIPTIONAL REGULATOR, DEOR FAMILY"/>
    <property type="match status" value="1"/>
</dbReference>
<organism evidence="5 6">
    <name type="scientific">Anaerococcus prevotii ACS-065-V-Col13</name>
    <dbReference type="NCBI Taxonomy" id="879305"/>
    <lineage>
        <taxon>Bacteria</taxon>
        <taxon>Bacillati</taxon>
        <taxon>Bacillota</taxon>
        <taxon>Tissierellia</taxon>
        <taxon>Tissierellales</taxon>
        <taxon>Peptoniphilaceae</taxon>
        <taxon>Anaerococcus</taxon>
    </lineage>
</organism>
<keyword evidence="1" id="KW-0805">Transcription regulation</keyword>
<evidence type="ECO:0000256" key="3">
    <source>
        <dbReference type="ARBA" id="ARBA00023163"/>
    </source>
</evidence>
<dbReference type="eggNOG" id="COG1349">
    <property type="taxonomic scope" value="Bacteria"/>
</dbReference>
<evidence type="ECO:0000313" key="5">
    <source>
        <dbReference type="EMBL" id="EGC82786.1"/>
    </source>
</evidence>
<evidence type="ECO:0000259" key="4">
    <source>
        <dbReference type="PROSITE" id="PS51000"/>
    </source>
</evidence>
<dbReference type="Proteomes" id="UP000005286">
    <property type="component" value="Unassembled WGS sequence"/>
</dbReference>
<feature type="domain" description="HTH deoR-type" evidence="4">
    <location>
        <begin position="3"/>
        <end position="58"/>
    </location>
</feature>
<proteinExistence type="predicted"/>
<dbReference type="InterPro" id="IPR014036">
    <property type="entry name" value="DeoR-like_C"/>
</dbReference>
<dbReference type="InterPro" id="IPR001034">
    <property type="entry name" value="DeoR_HTH"/>
</dbReference>
<dbReference type="InterPro" id="IPR036390">
    <property type="entry name" value="WH_DNA-bd_sf"/>
</dbReference>
<dbReference type="SMART" id="SM01134">
    <property type="entry name" value="DeoRC"/>
    <property type="match status" value="1"/>
</dbReference>
<dbReference type="GO" id="GO:0003677">
    <property type="term" value="F:DNA binding"/>
    <property type="evidence" value="ECO:0007669"/>
    <property type="project" value="UniProtKB-KW"/>
</dbReference>
<dbReference type="PROSITE" id="PS00894">
    <property type="entry name" value="HTH_DEOR_1"/>
    <property type="match status" value="1"/>
</dbReference>
<dbReference type="InterPro" id="IPR050313">
    <property type="entry name" value="Carb_Metab_HTH_regulators"/>
</dbReference>
<protein>
    <submittedName>
        <fullName evidence="5">Transcriptional regulator, DeoR family</fullName>
    </submittedName>
</protein>
<dbReference type="InterPro" id="IPR037171">
    <property type="entry name" value="NagB/RpiA_transferase-like"/>
</dbReference>
<dbReference type="Gene3D" id="1.10.10.10">
    <property type="entry name" value="Winged helix-like DNA-binding domain superfamily/Winged helix DNA-binding domain"/>
    <property type="match status" value="1"/>
</dbReference>
<dbReference type="SUPFAM" id="SSF46785">
    <property type="entry name" value="Winged helix' DNA-binding domain"/>
    <property type="match status" value="1"/>
</dbReference>
<dbReference type="PRINTS" id="PR00037">
    <property type="entry name" value="HTHLACR"/>
</dbReference>
<dbReference type="RefSeq" id="WP_004833896.1">
    <property type="nucleotide sequence ID" value="NZ_AEXM01000006.1"/>
</dbReference>
<keyword evidence="3" id="KW-0804">Transcription</keyword>
<keyword evidence="6" id="KW-1185">Reference proteome</keyword>
<evidence type="ECO:0000256" key="1">
    <source>
        <dbReference type="ARBA" id="ARBA00023015"/>
    </source>
</evidence>
<comment type="caution">
    <text evidence="5">The sequence shown here is derived from an EMBL/GenBank/DDBJ whole genome shotgun (WGS) entry which is preliminary data.</text>
</comment>
<reference evidence="5 6" key="1">
    <citation type="submission" date="2011-01" db="EMBL/GenBank/DDBJ databases">
        <authorList>
            <person name="Durkin A.S."/>
            <person name="Madupu R."/>
            <person name="Torralba M."/>
            <person name="Gillis M."/>
            <person name="Methe B."/>
            <person name="Sutton G."/>
            <person name="Nelson K.E."/>
        </authorList>
    </citation>
    <scope>NUCLEOTIDE SEQUENCE [LARGE SCALE GENOMIC DNA]</scope>
    <source>
        <strain evidence="5 6">ACS-065-V-Col13</strain>
    </source>
</reference>
<dbReference type="EMBL" id="AEXM01000006">
    <property type="protein sequence ID" value="EGC82786.1"/>
    <property type="molecule type" value="Genomic_DNA"/>
</dbReference>
<dbReference type="InterPro" id="IPR018356">
    <property type="entry name" value="Tscrpt_reg_HTH_DeoR_CS"/>
</dbReference>
<dbReference type="SUPFAM" id="SSF100950">
    <property type="entry name" value="NagB/RpiA/CoA transferase-like"/>
    <property type="match status" value="1"/>
</dbReference>
<accession>F0GTM9</accession>
<evidence type="ECO:0000256" key="2">
    <source>
        <dbReference type="ARBA" id="ARBA00023125"/>
    </source>
</evidence>
<dbReference type="InterPro" id="IPR036388">
    <property type="entry name" value="WH-like_DNA-bd_sf"/>
</dbReference>
<dbReference type="STRING" id="879305.HMPREF9290_0952"/>
<dbReference type="PROSITE" id="PS51000">
    <property type="entry name" value="HTH_DEOR_2"/>
    <property type="match status" value="1"/>
</dbReference>
<dbReference type="PANTHER" id="PTHR30363">
    <property type="entry name" value="HTH-TYPE TRANSCRIPTIONAL REGULATOR SRLR-RELATED"/>
    <property type="match status" value="1"/>
</dbReference>
<dbReference type="AlphaFoldDB" id="F0GTM9"/>
<dbReference type="PATRIC" id="fig|879305.3.peg.174"/>
<gene>
    <name evidence="5" type="ORF">HMPREF9290_0952</name>
</gene>
<dbReference type="SMART" id="SM00420">
    <property type="entry name" value="HTH_DEOR"/>
    <property type="match status" value="1"/>
</dbReference>
<name>F0GTM9_9FIRM</name>
<dbReference type="GO" id="GO:0003700">
    <property type="term" value="F:DNA-binding transcription factor activity"/>
    <property type="evidence" value="ECO:0007669"/>
    <property type="project" value="InterPro"/>
</dbReference>